<evidence type="ECO:0000256" key="1">
    <source>
        <dbReference type="ARBA" id="ARBA00023015"/>
    </source>
</evidence>
<accession>A0A0A2LYC8</accession>
<dbReference type="SUPFAM" id="SSF46785">
    <property type="entry name" value="Winged helix' DNA-binding domain"/>
    <property type="match status" value="1"/>
</dbReference>
<dbReference type="EMBL" id="JRLX01000023">
    <property type="protein sequence ID" value="KGO85392.1"/>
    <property type="molecule type" value="Genomic_DNA"/>
</dbReference>
<name>A0A0A2LYC8_9FLAO</name>
<dbReference type="GO" id="GO:0003677">
    <property type="term" value="F:DNA binding"/>
    <property type="evidence" value="ECO:0007669"/>
    <property type="project" value="UniProtKB-KW"/>
</dbReference>
<dbReference type="SMART" id="SM00420">
    <property type="entry name" value="HTH_DEOR"/>
    <property type="match status" value="1"/>
</dbReference>
<comment type="caution">
    <text evidence="4">The sequence shown here is derived from an EMBL/GenBank/DDBJ whole genome shotgun (WGS) entry which is preliminary data.</text>
</comment>
<dbReference type="Pfam" id="PF08279">
    <property type="entry name" value="HTH_11"/>
    <property type="match status" value="1"/>
</dbReference>
<gene>
    <name evidence="4" type="ORF">Q765_16765</name>
</gene>
<dbReference type="STRING" id="1121895.GCA_000378485_01798"/>
<dbReference type="PANTHER" id="PTHR34580:SF3">
    <property type="entry name" value="PROTEIN PAFB"/>
    <property type="match status" value="1"/>
</dbReference>
<dbReference type="Proteomes" id="UP000030152">
    <property type="component" value="Unassembled WGS sequence"/>
</dbReference>
<dbReference type="OrthoDB" id="9815009at2"/>
<evidence type="ECO:0000313" key="5">
    <source>
        <dbReference type="Proteomes" id="UP000030152"/>
    </source>
</evidence>
<evidence type="ECO:0000313" key="4">
    <source>
        <dbReference type="EMBL" id="KGO85392.1"/>
    </source>
</evidence>
<reference evidence="4 5" key="1">
    <citation type="submission" date="2013-09" db="EMBL/GenBank/DDBJ databases">
        <authorList>
            <person name="Zeng Z."/>
            <person name="Chen C."/>
        </authorList>
    </citation>
    <scope>NUCLEOTIDE SEQUENCE [LARGE SCALE GENOMIC DNA]</scope>
    <source>
        <strain evidence="4 5">WB 3.3-2</strain>
    </source>
</reference>
<dbReference type="AlphaFoldDB" id="A0A0A2LYC8"/>
<dbReference type="PIRSF" id="PIRSF016838">
    <property type="entry name" value="PafC"/>
    <property type="match status" value="1"/>
</dbReference>
<dbReference type="eggNOG" id="COG2378">
    <property type="taxonomic scope" value="Bacteria"/>
</dbReference>
<protein>
    <submittedName>
        <fullName evidence="4">DNA-binding protein</fullName>
    </submittedName>
</protein>
<keyword evidence="4" id="KW-0238">DNA-binding</keyword>
<sequence length="326" mass="37763">MDDTPKKFDRIIAILIQLQSKKTVRAQELAERFGVSLRTIYRDMRSLEASGVPLYGEAGTGYSLVDGYKLPPVMFTREEAASFIAAEKLVQKFSDKALGGSYNSAMFKIKSILKNEDKDWLQSMEESVLMQQTQTIAPDPVPNVLAELMKSSAEKYCVTLQYQAMDAESISQRLIEPVGVFHDYSNWYAIGFCHLRNDYRQFRTDRIFGIKPTEQPFTHQHQPLEHYLKKDQKPCDITKVRMLVDPKFARYLSTEKYNHGFVSEAVTKEGIEMLFMARDIKQWFPRWYMMYADFATILEPQELIDTVAQLLENYSNRLIAKHPESM</sequence>
<dbReference type="Gene3D" id="1.10.10.10">
    <property type="entry name" value="Winged helix-like DNA-binding domain superfamily/Winged helix DNA-binding domain"/>
    <property type="match status" value="1"/>
</dbReference>
<dbReference type="PANTHER" id="PTHR34580">
    <property type="match status" value="1"/>
</dbReference>
<feature type="domain" description="HTH deoR-type" evidence="3">
    <location>
        <begin position="7"/>
        <end position="62"/>
    </location>
</feature>
<evidence type="ECO:0000259" key="3">
    <source>
        <dbReference type="PROSITE" id="PS51000"/>
    </source>
</evidence>
<keyword evidence="1" id="KW-0805">Transcription regulation</keyword>
<organism evidence="4 5">
    <name type="scientific">Flavobacterium rivuli WB 3.3-2 = DSM 21788</name>
    <dbReference type="NCBI Taxonomy" id="1121895"/>
    <lineage>
        <taxon>Bacteria</taxon>
        <taxon>Pseudomonadati</taxon>
        <taxon>Bacteroidota</taxon>
        <taxon>Flavobacteriia</taxon>
        <taxon>Flavobacteriales</taxon>
        <taxon>Flavobacteriaceae</taxon>
        <taxon>Flavobacterium</taxon>
    </lineage>
</organism>
<dbReference type="InterPro" id="IPR036390">
    <property type="entry name" value="WH_DNA-bd_sf"/>
</dbReference>
<dbReference type="InterPro" id="IPR028349">
    <property type="entry name" value="PafC-like"/>
</dbReference>
<dbReference type="InterPro" id="IPR001034">
    <property type="entry name" value="DeoR_HTH"/>
</dbReference>
<dbReference type="InterPro" id="IPR026881">
    <property type="entry name" value="WYL_dom"/>
</dbReference>
<keyword evidence="5" id="KW-1185">Reference proteome</keyword>
<dbReference type="GO" id="GO:0003700">
    <property type="term" value="F:DNA-binding transcription factor activity"/>
    <property type="evidence" value="ECO:0007669"/>
    <property type="project" value="InterPro"/>
</dbReference>
<proteinExistence type="predicted"/>
<keyword evidence="2" id="KW-0804">Transcription</keyword>
<dbReference type="PROSITE" id="PS52050">
    <property type="entry name" value="WYL"/>
    <property type="match status" value="1"/>
</dbReference>
<dbReference type="PROSITE" id="PS51000">
    <property type="entry name" value="HTH_DEOR_2"/>
    <property type="match status" value="1"/>
</dbReference>
<dbReference type="RefSeq" id="WP_020212953.1">
    <property type="nucleotide sequence ID" value="NZ_JRLX01000023.1"/>
</dbReference>
<dbReference type="InterPro" id="IPR013196">
    <property type="entry name" value="HTH_11"/>
</dbReference>
<evidence type="ECO:0000256" key="2">
    <source>
        <dbReference type="ARBA" id="ARBA00023163"/>
    </source>
</evidence>
<dbReference type="Pfam" id="PF13280">
    <property type="entry name" value="WYL"/>
    <property type="match status" value="1"/>
</dbReference>
<dbReference type="InterPro" id="IPR036388">
    <property type="entry name" value="WH-like_DNA-bd_sf"/>
</dbReference>
<dbReference type="InterPro" id="IPR051534">
    <property type="entry name" value="CBASS_pafABC_assoc_protein"/>
</dbReference>